<keyword evidence="2" id="KW-1185">Reference proteome</keyword>
<dbReference type="EMBL" id="QPFP01000010">
    <property type="protein sequence ID" value="TEB34141.1"/>
    <property type="molecule type" value="Genomic_DNA"/>
</dbReference>
<evidence type="ECO:0000313" key="1">
    <source>
        <dbReference type="EMBL" id="TEB34141.1"/>
    </source>
</evidence>
<reference evidence="1 2" key="1">
    <citation type="journal article" date="2019" name="Nat. Ecol. Evol.">
        <title>Megaphylogeny resolves global patterns of mushroom evolution.</title>
        <authorList>
            <person name="Varga T."/>
            <person name="Krizsan K."/>
            <person name="Foldi C."/>
            <person name="Dima B."/>
            <person name="Sanchez-Garcia M."/>
            <person name="Sanchez-Ramirez S."/>
            <person name="Szollosi G.J."/>
            <person name="Szarkandi J.G."/>
            <person name="Papp V."/>
            <person name="Albert L."/>
            <person name="Andreopoulos W."/>
            <person name="Angelini C."/>
            <person name="Antonin V."/>
            <person name="Barry K.W."/>
            <person name="Bougher N.L."/>
            <person name="Buchanan P."/>
            <person name="Buyck B."/>
            <person name="Bense V."/>
            <person name="Catcheside P."/>
            <person name="Chovatia M."/>
            <person name="Cooper J."/>
            <person name="Damon W."/>
            <person name="Desjardin D."/>
            <person name="Finy P."/>
            <person name="Geml J."/>
            <person name="Haridas S."/>
            <person name="Hughes K."/>
            <person name="Justo A."/>
            <person name="Karasinski D."/>
            <person name="Kautmanova I."/>
            <person name="Kiss B."/>
            <person name="Kocsube S."/>
            <person name="Kotiranta H."/>
            <person name="LaButti K.M."/>
            <person name="Lechner B.E."/>
            <person name="Liimatainen K."/>
            <person name="Lipzen A."/>
            <person name="Lukacs Z."/>
            <person name="Mihaltcheva S."/>
            <person name="Morgado L.N."/>
            <person name="Niskanen T."/>
            <person name="Noordeloos M.E."/>
            <person name="Ohm R.A."/>
            <person name="Ortiz-Santana B."/>
            <person name="Ovrebo C."/>
            <person name="Racz N."/>
            <person name="Riley R."/>
            <person name="Savchenko A."/>
            <person name="Shiryaev A."/>
            <person name="Soop K."/>
            <person name="Spirin V."/>
            <person name="Szebenyi C."/>
            <person name="Tomsovsky M."/>
            <person name="Tulloss R.E."/>
            <person name="Uehling J."/>
            <person name="Grigoriev I.V."/>
            <person name="Vagvolgyi C."/>
            <person name="Papp T."/>
            <person name="Martin F.M."/>
            <person name="Miettinen O."/>
            <person name="Hibbett D.S."/>
            <person name="Nagy L.G."/>
        </authorList>
    </citation>
    <scope>NUCLEOTIDE SEQUENCE [LARGE SCALE GENOMIC DNA]</scope>
    <source>
        <strain evidence="1 2">FP101781</strain>
    </source>
</reference>
<comment type="caution">
    <text evidence="1">The sequence shown here is derived from an EMBL/GenBank/DDBJ whole genome shotgun (WGS) entry which is preliminary data.</text>
</comment>
<proteinExistence type="predicted"/>
<protein>
    <submittedName>
        <fullName evidence="1">Uncharacterized protein</fullName>
    </submittedName>
</protein>
<gene>
    <name evidence="1" type="ORF">FA13DRAFT_1729620</name>
</gene>
<organism evidence="1 2">
    <name type="scientific">Coprinellus micaceus</name>
    <name type="common">Glistening ink-cap mushroom</name>
    <name type="synonym">Coprinus micaceus</name>
    <dbReference type="NCBI Taxonomy" id="71717"/>
    <lineage>
        <taxon>Eukaryota</taxon>
        <taxon>Fungi</taxon>
        <taxon>Dikarya</taxon>
        <taxon>Basidiomycota</taxon>
        <taxon>Agaricomycotina</taxon>
        <taxon>Agaricomycetes</taxon>
        <taxon>Agaricomycetidae</taxon>
        <taxon>Agaricales</taxon>
        <taxon>Agaricineae</taxon>
        <taxon>Psathyrellaceae</taxon>
        <taxon>Coprinellus</taxon>
    </lineage>
</organism>
<sequence length="52" mass="6170">MNALQRYISRRPFLLPVVLLDTSAPDYFLCFPNTFMDITDQDIADRLYWTLV</sequence>
<name>A0A4Y7TJI9_COPMI</name>
<dbReference type="AlphaFoldDB" id="A0A4Y7TJI9"/>
<dbReference type="Proteomes" id="UP000298030">
    <property type="component" value="Unassembled WGS sequence"/>
</dbReference>
<evidence type="ECO:0000313" key="2">
    <source>
        <dbReference type="Proteomes" id="UP000298030"/>
    </source>
</evidence>
<accession>A0A4Y7TJI9</accession>